<comment type="caution">
    <text evidence="1">The sequence shown here is derived from an EMBL/GenBank/DDBJ whole genome shotgun (WGS) entry which is preliminary data.</text>
</comment>
<protein>
    <submittedName>
        <fullName evidence="1">Uncharacterized protein</fullName>
    </submittedName>
</protein>
<gene>
    <name evidence="1" type="ORF">FVF75_15355</name>
</gene>
<evidence type="ECO:0000313" key="1">
    <source>
        <dbReference type="EMBL" id="TYB77637.1"/>
    </source>
</evidence>
<dbReference type="Proteomes" id="UP000322080">
    <property type="component" value="Unassembled WGS sequence"/>
</dbReference>
<dbReference type="EMBL" id="VSIY01000015">
    <property type="protein sequence ID" value="TYB77637.1"/>
    <property type="molecule type" value="Genomic_DNA"/>
</dbReference>
<name>A0A5D0R838_9RHOB</name>
<sequence>MARISAAERQRTMDFVIEQRMLARSDRAWRRRLAQFGYGLEDTEQGHRVTWLPYRRPICVVPAGLTG</sequence>
<evidence type="ECO:0000313" key="2">
    <source>
        <dbReference type="Proteomes" id="UP000322080"/>
    </source>
</evidence>
<dbReference type="AlphaFoldDB" id="A0A5D0R838"/>
<reference evidence="1 2" key="1">
    <citation type="submission" date="2019-08" db="EMBL/GenBank/DDBJ databases">
        <title>Identification of a novel species of the genus Boseongicola.</title>
        <authorList>
            <person name="Zhang X.-Q."/>
        </authorList>
    </citation>
    <scope>NUCLEOTIDE SEQUENCE [LARGE SCALE GENOMIC DNA]</scope>
    <source>
        <strain evidence="1 2">HY14</strain>
    </source>
</reference>
<keyword evidence="2" id="KW-1185">Reference proteome</keyword>
<proteinExistence type="predicted"/>
<organism evidence="1 2">
    <name type="scientific">Maritimibacter fusiformis</name>
    <dbReference type="NCBI Taxonomy" id="2603819"/>
    <lineage>
        <taxon>Bacteria</taxon>
        <taxon>Pseudomonadati</taxon>
        <taxon>Pseudomonadota</taxon>
        <taxon>Alphaproteobacteria</taxon>
        <taxon>Rhodobacterales</taxon>
        <taxon>Roseobacteraceae</taxon>
        <taxon>Maritimibacter</taxon>
    </lineage>
</organism>
<accession>A0A5D0R838</accession>
<dbReference type="RefSeq" id="WP_148379591.1">
    <property type="nucleotide sequence ID" value="NZ_VSIY01000015.1"/>
</dbReference>